<dbReference type="Pfam" id="PF06996">
    <property type="entry name" value="T6SS_TssG"/>
    <property type="match status" value="1"/>
</dbReference>
<accession>A0A5C6S9V9</accession>
<dbReference type="Proteomes" id="UP000321562">
    <property type="component" value="Unassembled WGS sequence"/>
</dbReference>
<gene>
    <name evidence="2" type="primary">tssG</name>
    <name evidence="2" type="ORF">FQV27_04965</name>
</gene>
<dbReference type="RefSeq" id="WP_147096696.1">
    <property type="nucleotide sequence ID" value="NZ_JBHUFH010000002.1"/>
</dbReference>
<dbReference type="InterPro" id="IPR010732">
    <property type="entry name" value="T6SS_TssG-like"/>
</dbReference>
<feature type="region of interest" description="Disordered" evidence="1">
    <location>
        <begin position="307"/>
        <end position="332"/>
    </location>
</feature>
<organism evidence="2 3">
    <name type="scientific">Paracoccus aurantiacus</name>
    <dbReference type="NCBI Taxonomy" id="2599412"/>
    <lineage>
        <taxon>Bacteria</taxon>
        <taxon>Pseudomonadati</taxon>
        <taxon>Pseudomonadota</taxon>
        <taxon>Alphaproteobacteria</taxon>
        <taxon>Rhodobacterales</taxon>
        <taxon>Paracoccaceae</taxon>
        <taxon>Paracoccus</taxon>
    </lineage>
</organism>
<comment type="caution">
    <text evidence="2">The sequence shown here is derived from an EMBL/GenBank/DDBJ whole genome shotgun (WGS) entry which is preliminary data.</text>
</comment>
<dbReference type="OrthoDB" id="1523296at2"/>
<dbReference type="NCBIfam" id="TIGR03347">
    <property type="entry name" value="VI_chp_1"/>
    <property type="match status" value="1"/>
</dbReference>
<evidence type="ECO:0000313" key="2">
    <source>
        <dbReference type="EMBL" id="TXB71198.1"/>
    </source>
</evidence>
<sequence length="332" mass="37257">MSGQGGFLALLRRLERESPHRPRIGRSGHLAEEIVDLGQDPRLEFALTEFLHEGDQSDQSHDSLGRIRLRPQFLGMFGPFGALPLNSTEEVQRWQHDGQDGFVRFADLFSARFLQLFFRAWSDSHAISQHDRPDEDRFGRYIAAVSGTGSPAFVHHDDFPDIARLPMVSTFGGRVRSAVRLRQMLEYYFGLATEIEEHVPSWLEFEPDELSGLGSSGSLGQNTYLGSRVRSVSEKICLHLDLPDAERYSRFLPGGEEHRMLTNLVFWYLGRSYEVELALRLPPSKIPAATLGKTVAIGWLAALSPPRGDDDSPVEVARFQIDPESARPKGTA</sequence>
<protein>
    <submittedName>
        <fullName evidence="2">Type VI secretion system baseplate subunit TssG</fullName>
    </submittedName>
</protein>
<dbReference type="AlphaFoldDB" id="A0A5C6S9V9"/>
<keyword evidence="3" id="KW-1185">Reference proteome</keyword>
<evidence type="ECO:0000256" key="1">
    <source>
        <dbReference type="SAM" id="MobiDB-lite"/>
    </source>
</evidence>
<reference evidence="2 3" key="1">
    <citation type="submission" date="2019-08" db="EMBL/GenBank/DDBJ databases">
        <authorList>
            <person name="Ye J."/>
        </authorList>
    </citation>
    <scope>NUCLEOTIDE SEQUENCE [LARGE SCALE GENOMIC DNA]</scope>
    <source>
        <strain evidence="2 3">TK008</strain>
    </source>
</reference>
<proteinExistence type="predicted"/>
<dbReference type="PANTHER" id="PTHR35564:SF4">
    <property type="entry name" value="CYTOPLASMIC PROTEIN"/>
    <property type="match status" value="1"/>
</dbReference>
<dbReference type="PANTHER" id="PTHR35564">
    <property type="match status" value="1"/>
</dbReference>
<dbReference type="EMBL" id="VOPL01000001">
    <property type="protein sequence ID" value="TXB71198.1"/>
    <property type="molecule type" value="Genomic_DNA"/>
</dbReference>
<evidence type="ECO:0000313" key="3">
    <source>
        <dbReference type="Proteomes" id="UP000321562"/>
    </source>
</evidence>
<name>A0A5C6S9V9_9RHOB</name>